<dbReference type="AlphaFoldDB" id="G1XPZ0"/>
<evidence type="ECO:0000256" key="6">
    <source>
        <dbReference type="ARBA" id="ARBA00023242"/>
    </source>
</evidence>
<evidence type="ECO:0000256" key="9">
    <source>
        <dbReference type="SAM" id="MobiDB-lite"/>
    </source>
</evidence>
<evidence type="ECO:0000256" key="4">
    <source>
        <dbReference type="ARBA" id="ARBA00022552"/>
    </source>
</evidence>
<keyword evidence="5" id="KW-0689">Ribosomal protein</keyword>
<dbReference type="Proteomes" id="UP000008784">
    <property type="component" value="Unassembled WGS sequence"/>
</dbReference>
<dbReference type="InterPro" id="IPR012340">
    <property type="entry name" value="NA-bd_OB-fold"/>
</dbReference>
<evidence type="ECO:0000256" key="5">
    <source>
        <dbReference type="ARBA" id="ARBA00022980"/>
    </source>
</evidence>
<reference evidence="10 11" key="1">
    <citation type="journal article" date="2011" name="PLoS Pathog.">
        <title>Genomic and proteomic analyses of the fungus Arthrobotrys oligospora provide insights into nematode-trap formation.</title>
        <authorList>
            <person name="Yang J."/>
            <person name="Wang L."/>
            <person name="Ji X."/>
            <person name="Feng Y."/>
            <person name="Li X."/>
            <person name="Zou C."/>
            <person name="Xu J."/>
            <person name="Ren Y."/>
            <person name="Mi Q."/>
            <person name="Wu J."/>
            <person name="Liu S."/>
            <person name="Liu Y."/>
            <person name="Huang X."/>
            <person name="Wang H."/>
            <person name="Niu X."/>
            <person name="Li J."/>
            <person name="Liang L."/>
            <person name="Luo Y."/>
            <person name="Ji K."/>
            <person name="Zhou W."/>
            <person name="Yu Z."/>
            <person name="Li G."/>
            <person name="Liu Y."/>
            <person name="Li L."/>
            <person name="Qiao M."/>
            <person name="Feng L."/>
            <person name="Zhang K.-Q."/>
        </authorList>
    </citation>
    <scope>NUCLEOTIDE SEQUENCE [LARGE SCALE GENOMIC DNA]</scope>
    <source>
        <strain evidence="11">ATCC 24927 / CBS 115.81 / DSM 1491</strain>
    </source>
</reference>
<dbReference type="eggNOG" id="KOG1749">
    <property type="taxonomic scope" value="Eukaryota"/>
</dbReference>
<dbReference type="GO" id="GO:0005732">
    <property type="term" value="C:sno(s)RNA-containing ribonucleoprotein complex"/>
    <property type="evidence" value="ECO:0007669"/>
    <property type="project" value="InterPro"/>
</dbReference>
<dbReference type="EMBL" id="ADOT01000279">
    <property type="protein sequence ID" value="EGX44663.1"/>
    <property type="molecule type" value="Genomic_DNA"/>
</dbReference>
<dbReference type="eggNOG" id="KOG2600">
    <property type="taxonomic scope" value="Eukaryota"/>
</dbReference>
<dbReference type="PROSITE" id="PS00055">
    <property type="entry name" value="RIBOSOMAL_S12"/>
    <property type="match status" value="1"/>
</dbReference>
<feature type="region of interest" description="Disordered" evidence="9">
    <location>
        <begin position="85"/>
        <end position="158"/>
    </location>
</feature>
<dbReference type="FunCoup" id="G1XPZ0">
    <property type="interactions" value="924"/>
</dbReference>
<keyword evidence="11" id="KW-1185">Reference proteome</keyword>
<feature type="compositionally biased region" description="Basic residues" evidence="9">
    <location>
        <begin position="85"/>
        <end position="94"/>
    </location>
</feature>
<keyword evidence="4" id="KW-0698">rRNA processing</keyword>
<sequence length="759" mass="84941">MADQLLTSLLYQVPNNLSSNCDAYNGSIACTQLYLNALAEAECVNHNIYATGFDVDQIWMQSQVLLGKIRDSTYSPHILRAGTKRKLRNKRMRRGTAIQTEESPSSTHHEVIDQDPLESEGSSSDSDTAETRVDYGQLKNDHVPTYNETRSRQEGNELDDGFFSIDAFNLETERFEQADELGRSFGGLDTTIDWSIDPDDGDLGSDSPEDTDHTLMYTDFFLPPGHPGSRVGLNSRNTSAKRSVSEEAISLEAIGGLMNEIERDLFDDISPDQQIQVPGDSEIMDSSSHRSAQARLSDSIRQLEKQNINRREWMLSGETNSKQRPFNSLLQEDLDFERIGKPVPVVTQESTMTLEELIKGRIITERFDEIIRRNLEHHEKSRRSIVELEDSKSKVGLAEVYEQEHLETMTPARSKSVDVKSNALRSEIDSLFSTVSNQLDLLSSWHFTPKAPQSTLSVVQDVRTLNMEEMQVNANYISEPTSTALAPQEIYNPSSKESQTDSVIKVSGIPMSLSEVDRSRRTKVKSRRNRELSNSSRGRSRIDENAGLLKTLRKADVAIIDREGLELRSYLAALGLGERQKLIPLHILKTRSDNHKALFTKLHSIKASTANIFKMGKGKPRGLNSARKLRNHRRDNRWADLGFKKRLLGTAFKSSPFGGSSHAKGIVLEKVGVEAKQPNSAIRKCVRVQLIKNGKKVTAFVPNDGCLNFVDENDEVLLAGFGRKGKAKGDIPGVRFKVVKVSGVGLSALWKEKKEKPRS</sequence>
<dbReference type="GO" id="GO:0003735">
    <property type="term" value="F:structural constituent of ribosome"/>
    <property type="evidence" value="ECO:0007669"/>
    <property type="project" value="InterPro"/>
</dbReference>
<comment type="caution">
    <text evidence="10">The sequence shown here is derived from an EMBL/GenBank/DDBJ whole genome shotgun (WGS) entry which is preliminary data.</text>
</comment>
<dbReference type="CDD" id="cd03367">
    <property type="entry name" value="Ribosomal_S23"/>
    <property type="match status" value="1"/>
</dbReference>
<accession>G1XPZ0</accession>
<dbReference type="InterPro" id="IPR012173">
    <property type="entry name" value="Mpp10"/>
</dbReference>
<dbReference type="InterPro" id="IPR006032">
    <property type="entry name" value="Ribosomal_uS12"/>
</dbReference>
<evidence type="ECO:0000256" key="2">
    <source>
        <dbReference type="ARBA" id="ARBA00005657"/>
    </source>
</evidence>
<dbReference type="NCBIfam" id="TIGR00982">
    <property type="entry name" value="uS12_E_A"/>
    <property type="match status" value="1"/>
</dbReference>
<dbReference type="GO" id="GO:0015935">
    <property type="term" value="C:small ribosomal subunit"/>
    <property type="evidence" value="ECO:0007669"/>
    <property type="project" value="InterPro"/>
</dbReference>
<evidence type="ECO:0000256" key="3">
    <source>
        <dbReference type="ARBA" id="ARBA00022517"/>
    </source>
</evidence>
<evidence type="ECO:0000313" key="11">
    <source>
        <dbReference type="Proteomes" id="UP000008784"/>
    </source>
</evidence>
<dbReference type="InParanoid" id="G1XPZ0"/>
<dbReference type="GO" id="GO:0032040">
    <property type="term" value="C:small-subunit processome"/>
    <property type="evidence" value="ECO:0007669"/>
    <property type="project" value="TreeGrafter"/>
</dbReference>
<dbReference type="PANTHER" id="PTHR17039">
    <property type="entry name" value="U3 SMALL NUCLEOLAR RIBONUCLEOPROTEIN PROTEIN MPP10"/>
    <property type="match status" value="1"/>
</dbReference>
<dbReference type="GeneID" id="22897537"/>
<proteinExistence type="inferred from homology"/>
<dbReference type="OMA" id="THHEVID"/>
<keyword evidence="6" id="KW-0539">Nucleus</keyword>
<gene>
    <name evidence="10" type="ORF">AOL_s00188g1</name>
</gene>
<dbReference type="OrthoDB" id="445326at2759"/>
<dbReference type="FunFam" id="2.40.50.140:FF:000007">
    <property type="entry name" value="40S ribosomal protein S23"/>
    <property type="match status" value="1"/>
</dbReference>
<dbReference type="Pfam" id="PF04006">
    <property type="entry name" value="Mpp10"/>
    <property type="match status" value="1"/>
</dbReference>
<dbReference type="STRING" id="756982.G1XPZ0"/>
<comment type="subcellular location">
    <subcellularLocation>
        <location evidence="1">Nucleus</location>
        <location evidence="1">Nucleolus</location>
    </subcellularLocation>
</comment>
<evidence type="ECO:0000313" key="10">
    <source>
        <dbReference type="EMBL" id="EGX44663.1"/>
    </source>
</evidence>
<keyword evidence="3" id="KW-0690">Ribosome biogenesis</keyword>
<dbReference type="Pfam" id="PF00164">
    <property type="entry name" value="Ribosom_S12_S23"/>
    <property type="match status" value="1"/>
</dbReference>
<dbReference type="GO" id="GO:0034457">
    <property type="term" value="C:Mpp10 complex"/>
    <property type="evidence" value="ECO:0007669"/>
    <property type="project" value="InterPro"/>
</dbReference>
<dbReference type="SUPFAM" id="SSF50249">
    <property type="entry name" value="Nucleic acid-binding proteins"/>
    <property type="match status" value="1"/>
</dbReference>
<dbReference type="GO" id="GO:0006364">
    <property type="term" value="P:rRNA processing"/>
    <property type="evidence" value="ECO:0007669"/>
    <property type="project" value="UniProtKB-KW"/>
</dbReference>
<dbReference type="GO" id="GO:0006412">
    <property type="term" value="P:translation"/>
    <property type="evidence" value="ECO:0007669"/>
    <property type="project" value="InterPro"/>
</dbReference>
<comment type="similarity">
    <text evidence="8">Belongs to the MPP10 family.</text>
</comment>
<keyword evidence="7" id="KW-0687">Ribonucleoprotein</keyword>
<evidence type="ECO:0000256" key="1">
    <source>
        <dbReference type="ARBA" id="ARBA00004604"/>
    </source>
</evidence>
<evidence type="ECO:0000256" key="7">
    <source>
        <dbReference type="ARBA" id="ARBA00023274"/>
    </source>
</evidence>
<evidence type="ECO:0008006" key="12">
    <source>
        <dbReference type="Google" id="ProtNLM"/>
    </source>
</evidence>
<organism evidence="10 11">
    <name type="scientific">Arthrobotrys oligospora (strain ATCC 24927 / CBS 115.81 / DSM 1491)</name>
    <name type="common">Nematode-trapping fungus</name>
    <name type="synonym">Didymozoophaga oligospora</name>
    <dbReference type="NCBI Taxonomy" id="756982"/>
    <lineage>
        <taxon>Eukaryota</taxon>
        <taxon>Fungi</taxon>
        <taxon>Dikarya</taxon>
        <taxon>Ascomycota</taxon>
        <taxon>Pezizomycotina</taxon>
        <taxon>Orbiliomycetes</taxon>
        <taxon>Orbiliales</taxon>
        <taxon>Orbiliaceae</taxon>
        <taxon>Orbilia</taxon>
        <taxon>Orbilia oligospora</taxon>
    </lineage>
</organism>
<protein>
    <recommendedName>
        <fullName evidence="12">40S ribosomal protein S23</fullName>
    </recommendedName>
</protein>
<feature type="region of interest" description="Disordered" evidence="9">
    <location>
        <begin position="516"/>
        <end position="538"/>
    </location>
</feature>
<dbReference type="InterPro" id="IPR005680">
    <property type="entry name" value="Ribosomal_uS12_euk/arc"/>
</dbReference>
<evidence type="ECO:0000256" key="8">
    <source>
        <dbReference type="ARBA" id="ARBA00029455"/>
    </source>
</evidence>
<comment type="similarity">
    <text evidence="2">Belongs to the universal ribosomal protein uS12 family.</text>
</comment>
<name>G1XPZ0_ARTOA</name>
<dbReference type="RefSeq" id="XP_011126552.1">
    <property type="nucleotide sequence ID" value="XM_011128250.1"/>
</dbReference>
<dbReference type="HOGENOM" id="CLU_367204_0_0_1"/>
<dbReference type="PANTHER" id="PTHR17039:SF0">
    <property type="entry name" value="U3 SMALL NUCLEOLAR RIBONUCLEOPROTEIN PROTEIN MPP10"/>
    <property type="match status" value="1"/>
</dbReference>
<feature type="compositionally biased region" description="Polar residues" evidence="9">
    <location>
        <begin position="97"/>
        <end position="106"/>
    </location>
</feature>
<dbReference type="Gene3D" id="2.40.50.140">
    <property type="entry name" value="Nucleic acid-binding proteins"/>
    <property type="match status" value="1"/>
</dbReference>